<organism evidence="1 2">
    <name type="scientific">Pyropia yezoensis</name>
    <name type="common">Susabi-nori</name>
    <name type="synonym">Porphyra yezoensis</name>
    <dbReference type="NCBI Taxonomy" id="2788"/>
    <lineage>
        <taxon>Eukaryota</taxon>
        <taxon>Rhodophyta</taxon>
        <taxon>Bangiophyceae</taxon>
        <taxon>Bangiales</taxon>
        <taxon>Bangiaceae</taxon>
        <taxon>Pyropia</taxon>
    </lineage>
</organism>
<dbReference type="EMBL" id="CM020618">
    <property type="protein sequence ID" value="KAK1859480.1"/>
    <property type="molecule type" value="Genomic_DNA"/>
</dbReference>
<accession>A0ACC3BNJ4</accession>
<gene>
    <name evidence="1" type="ORF">I4F81_002076</name>
</gene>
<keyword evidence="2" id="KW-1185">Reference proteome</keyword>
<evidence type="ECO:0000313" key="1">
    <source>
        <dbReference type="EMBL" id="KAK1859480.1"/>
    </source>
</evidence>
<evidence type="ECO:0000313" key="2">
    <source>
        <dbReference type="Proteomes" id="UP000798662"/>
    </source>
</evidence>
<protein>
    <submittedName>
        <fullName evidence="1">Uncharacterized protein</fullName>
    </submittedName>
</protein>
<reference evidence="1" key="1">
    <citation type="submission" date="2019-11" db="EMBL/GenBank/DDBJ databases">
        <title>Nori genome reveals adaptations in red seaweeds to the harsh intertidal environment.</title>
        <authorList>
            <person name="Wang D."/>
            <person name="Mao Y."/>
        </authorList>
    </citation>
    <scope>NUCLEOTIDE SEQUENCE</scope>
    <source>
        <tissue evidence="1">Gametophyte</tissue>
    </source>
</reference>
<name>A0ACC3BNJ4_PYRYE</name>
<sequence length="242" mass="25542">MAFIPAVSLVGVTARSSSSVSAADQVSLRRPASTVGHTLPQRRRVSAAPAPPSVAAPTMVFSAASPVAAVKAELMAAIAPTRLGRAVASDRRAQEKIDAIVRRLEALNPNAVPVESADLGAVWKLVYTTSASILGTSRPPPLRPNDEIFQVVDLDAGTVTNSEQLAGGLLTNKVHATFGVKPPMRVQVQFQRFQFGPLSVKAPASAKGFLDVTYLDDEVRVSRGNKDNLFVLLSPKGLSNLI</sequence>
<proteinExistence type="predicted"/>
<dbReference type="Proteomes" id="UP000798662">
    <property type="component" value="Chromosome 1"/>
</dbReference>
<comment type="caution">
    <text evidence="1">The sequence shown here is derived from an EMBL/GenBank/DDBJ whole genome shotgun (WGS) entry which is preliminary data.</text>
</comment>